<dbReference type="EMBL" id="BARU01026253">
    <property type="protein sequence ID" value="GAH75320.1"/>
    <property type="molecule type" value="Genomic_DNA"/>
</dbReference>
<name>X1J1C2_9ZZZZ</name>
<protein>
    <submittedName>
        <fullName evidence="1">Uncharacterized protein</fullName>
    </submittedName>
</protein>
<evidence type="ECO:0000313" key="1">
    <source>
        <dbReference type="EMBL" id="GAH75320.1"/>
    </source>
</evidence>
<feature type="non-terminal residue" evidence="1">
    <location>
        <position position="1"/>
    </location>
</feature>
<dbReference type="AlphaFoldDB" id="X1J1C2"/>
<gene>
    <name evidence="1" type="ORF">S03H2_42197</name>
</gene>
<reference evidence="1" key="1">
    <citation type="journal article" date="2014" name="Front. Microbiol.">
        <title>High frequency of phylogenetically diverse reductive dehalogenase-homologous genes in deep subseafloor sedimentary metagenomes.</title>
        <authorList>
            <person name="Kawai M."/>
            <person name="Futagami T."/>
            <person name="Toyoda A."/>
            <person name="Takaki Y."/>
            <person name="Nishi S."/>
            <person name="Hori S."/>
            <person name="Arai W."/>
            <person name="Tsubouchi T."/>
            <person name="Morono Y."/>
            <person name="Uchiyama I."/>
            <person name="Ito T."/>
            <person name="Fujiyama A."/>
            <person name="Inagaki F."/>
            <person name="Takami H."/>
        </authorList>
    </citation>
    <scope>NUCLEOTIDE SEQUENCE</scope>
    <source>
        <strain evidence="1">Expedition CK06-06</strain>
    </source>
</reference>
<proteinExistence type="predicted"/>
<organism evidence="1">
    <name type="scientific">marine sediment metagenome</name>
    <dbReference type="NCBI Taxonomy" id="412755"/>
    <lineage>
        <taxon>unclassified sequences</taxon>
        <taxon>metagenomes</taxon>
        <taxon>ecological metagenomes</taxon>
    </lineage>
</organism>
<accession>X1J1C2</accession>
<comment type="caution">
    <text evidence="1">The sequence shown here is derived from an EMBL/GenBank/DDBJ whole genome shotgun (WGS) entry which is preliminary data.</text>
</comment>
<sequence length="34" mass="3885">DVMKLRQDLALSKKIDKDLNPGLVIDTLEDIFVK</sequence>